<evidence type="ECO:0000313" key="1">
    <source>
        <dbReference type="EMBL" id="KAL0915873.1"/>
    </source>
</evidence>
<keyword evidence="2" id="KW-1185">Reference proteome</keyword>
<comment type="caution">
    <text evidence="1">The sequence shown here is derived from an EMBL/GenBank/DDBJ whole genome shotgun (WGS) entry which is preliminary data.</text>
</comment>
<dbReference type="AlphaFoldDB" id="A0ABD0USL2"/>
<proteinExistence type="predicted"/>
<dbReference type="EMBL" id="JANQDX010000011">
    <property type="protein sequence ID" value="KAL0915873.1"/>
    <property type="molecule type" value="Genomic_DNA"/>
</dbReference>
<organism evidence="1 2">
    <name type="scientific">Dendrobium thyrsiflorum</name>
    <name type="common">Pinecone-like raceme dendrobium</name>
    <name type="synonym">Orchid</name>
    <dbReference type="NCBI Taxonomy" id="117978"/>
    <lineage>
        <taxon>Eukaryota</taxon>
        <taxon>Viridiplantae</taxon>
        <taxon>Streptophyta</taxon>
        <taxon>Embryophyta</taxon>
        <taxon>Tracheophyta</taxon>
        <taxon>Spermatophyta</taxon>
        <taxon>Magnoliopsida</taxon>
        <taxon>Liliopsida</taxon>
        <taxon>Asparagales</taxon>
        <taxon>Orchidaceae</taxon>
        <taxon>Epidendroideae</taxon>
        <taxon>Malaxideae</taxon>
        <taxon>Dendrobiinae</taxon>
        <taxon>Dendrobium</taxon>
    </lineage>
</organism>
<dbReference type="Proteomes" id="UP001552299">
    <property type="component" value="Unassembled WGS sequence"/>
</dbReference>
<sequence length="79" mass="8925">MATKIFFIVELLEALETNCPKRLPVNTLKVWIDNSKSISIYTDESTGAYHLCGKTSANDPSWEYLASRSSRNKENISVK</sequence>
<evidence type="ECO:0000313" key="2">
    <source>
        <dbReference type="Proteomes" id="UP001552299"/>
    </source>
</evidence>
<reference evidence="1 2" key="1">
    <citation type="journal article" date="2024" name="Plant Biotechnol. J.">
        <title>Dendrobium thyrsiflorum genome and its molecular insights into genes involved in important horticultural traits.</title>
        <authorList>
            <person name="Chen B."/>
            <person name="Wang J.Y."/>
            <person name="Zheng P.J."/>
            <person name="Li K.L."/>
            <person name="Liang Y.M."/>
            <person name="Chen X.F."/>
            <person name="Zhang C."/>
            <person name="Zhao X."/>
            <person name="He X."/>
            <person name="Zhang G.Q."/>
            <person name="Liu Z.J."/>
            <person name="Xu Q."/>
        </authorList>
    </citation>
    <scope>NUCLEOTIDE SEQUENCE [LARGE SCALE GENOMIC DNA]</scope>
    <source>
        <strain evidence="1">GZMU011</strain>
    </source>
</reference>
<name>A0ABD0USL2_DENTH</name>
<gene>
    <name evidence="1" type="ORF">M5K25_013335</name>
</gene>
<protein>
    <submittedName>
        <fullName evidence="1">Uncharacterized protein</fullName>
    </submittedName>
</protein>
<accession>A0ABD0USL2</accession>